<dbReference type="Proteomes" id="UP000663877">
    <property type="component" value="Unassembled WGS sequence"/>
</dbReference>
<dbReference type="SUPFAM" id="SSF50729">
    <property type="entry name" value="PH domain-like"/>
    <property type="match status" value="1"/>
</dbReference>
<proteinExistence type="predicted"/>
<dbReference type="InterPro" id="IPR000156">
    <property type="entry name" value="Ran_bind_dom"/>
</dbReference>
<feature type="region of interest" description="Disordered" evidence="2">
    <location>
        <begin position="274"/>
        <end position="300"/>
    </location>
</feature>
<dbReference type="PROSITE" id="PS50196">
    <property type="entry name" value="RANBD1"/>
    <property type="match status" value="1"/>
</dbReference>
<dbReference type="InterPro" id="IPR045255">
    <property type="entry name" value="RanBP1-like"/>
</dbReference>
<dbReference type="PANTHER" id="PTHR23138">
    <property type="entry name" value="RAN BINDING PROTEIN"/>
    <property type="match status" value="1"/>
</dbReference>
<comment type="caution">
    <text evidence="4">The sequence shown here is derived from an EMBL/GenBank/DDBJ whole genome shotgun (WGS) entry which is preliminary data.</text>
</comment>
<dbReference type="AlphaFoldDB" id="A0A814BBB1"/>
<evidence type="ECO:0000256" key="2">
    <source>
        <dbReference type="SAM" id="MobiDB-lite"/>
    </source>
</evidence>
<dbReference type="SMART" id="SM00160">
    <property type="entry name" value="RanBD"/>
    <property type="match status" value="1"/>
</dbReference>
<dbReference type="EMBL" id="CAJNOM010000233">
    <property type="protein sequence ID" value="CAF1263715.1"/>
    <property type="molecule type" value="Genomic_DNA"/>
</dbReference>
<keyword evidence="6" id="KW-1185">Reference proteome</keyword>
<feature type="region of interest" description="Disordered" evidence="2">
    <location>
        <begin position="191"/>
        <end position="212"/>
    </location>
</feature>
<keyword evidence="1" id="KW-0175">Coiled coil</keyword>
<dbReference type="PANTHER" id="PTHR23138:SF87">
    <property type="entry name" value="E3 SUMO-PROTEIN LIGASE RANBP2"/>
    <property type="match status" value="1"/>
</dbReference>
<gene>
    <name evidence="4" type="ORF">BJG266_LOCUS11761</name>
    <name evidence="5" type="ORF">QVE165_LOCUS29197</name>
</gene>
<feature type="coiled-coil region" evidence="1">
    <location>
        <begin position="83"/>
        <end position="125"/>
    </location>
</feature>
<dbReference type="GO" id="GO:0005737">
    <property type="term" value="C:cytoplasm"/>
    <property type="evidence" value="ECO:0007669"/>
    <property type="project" value="TreeGrafter"/>
</dbReference>
<dbReference type="Gene3D" id="2.30.29.30">
    <property type="entry name" value="Pleckstrin-homology domain (PH domain)/Phosphotyrosine-binding domain (PTB)"/>
    <property type="match status" value="1"/>
</dbReference>
<protein>
    <recommendedName>
        <fullName evidence="3">RanBD1 domain-containing protein</fullName>
    </recommendedName>
</protein>
<evidence type="ECO:0000313" key="6">
    <source>
        <dbReference type="Proteomes" id="UP000663832"/>
    </source>
</evidence>
<dbReference type="EMBL" id="CAJNOI010000044">
    <property type="protein sequence ID" value="CAF0925263.1"/>
    <property type="molecule type" value="Genomic_DNA"/>
</dbReference>
<evidence type="ECO:0000313" key="5">
    <source>
        <dbReference type="EMBL" id="CAF1263715.1"/>
    </source>
</evidence>
<dbReference type="FunFam" id="2.30.29.30:FF:000018">
    <property type="entry name" value="E3 SUMO-protein ligase RanBP2"/>
    <property type="match status" value="1"/>
</dbReference>
<evidence type="ECO:0000256" key="1">
    <source>
        <dbReference type="SAM" id="Coils"/>
    </source>
</evidence>
<dbReference type="GO" id="GO:0006913">
    <property type="term" value="P:nucleocytoplasmic transport"/>
    <property type="evidence" value="ECO:0007669"/>
    <property type="project" value="InterPro"/>
</dbReference>
<dbReference type="OrthoDB" id="2357150at2759"/>
<feature type="compositionally biased region" description="Acidic residues" evidence="2">
    <location>
        <begin position="283"/>
        <end position="297"/>
    </location>
</feature>
<evidence type="ECO:0000313" key="7">
    <source>
        <dbReference type="Proteomes" id="UP000663877"/>
    </source>
</evidence>
<dbReference type="CDD" id="cd13179">
    <property type="entry name" value="RanBD_RanBP1"/>
    <property type="match status" value="1"/>
</dbReference>
<evidence type="ECO:0000313" key="4">
    <source>
        <dbReference type="EMBL" id="CAF0925263.1"/>
    </source>
</evidence>
<dbReference type="Proteomes" id="UP000663832">
    <property type="component" value="Unassembled WGS sequence"/>
</dbReference>
<feature type="domain" description="RanBD1" evidence="3">
    <location>
        <begin position="302"/>
        <end position="432"/>
    </location>
</feature>
<dbReference type="Pfam" id="PF00638">
    <property type="entry name" value="Ran_BP1"/>
    <property type="match status" value="1"/>
</dbReference>
<dbReference type="InterPro" id="IPR045256">
    <property type="entry name" value="RanBP1_RanBD"/>
</dbReference>
<sequence length="432" mass="48303">MATANTRAQCSICNKANTTYVCSGCSKGFCFQHLTEHRQILGNKLEEIVSNHDQFQQTIIQKKQNPLNSSFIEQINQWETDSIDQIQKTAKECRETLMTLTEKSINDIENKFIELSQKLKGIREENEFNDFDLNHFQLQLTQITEELNKPSNISIRQDSQEFIKKISVISSPFSMFLSSFQFSMSASAPPVSAPTSINTLPPTTTTPSKSIFSNAPKFGAADTNTKPLSIFSMATTTTSTTNEKPSNSSPFTFGINNQGSSVFGSGSFPSMSSTIPTAKIETNADDDREGGGDDSEYEPNVSFKPIVQRSAVEVKTGEEDENVLFCERAKLYRFDTAANQMKEQGVGELKILQHKTTKVCRILMRREQVLKLCANHQITSQMELKSHQGSANAYLWSAMDFADGEAKHETLCIRFKTNEQAKTFAKVFNEAK</sequence>
<dbReference type="InterPro" id="IPR011993">
    <property type="entry name" value="PH-like_dom_sf"/>
</dbReference>
<dbReference type="GO" id="GO:0005096">
    <property type="term" value="F:GTPase activator activity"/>
    <property type="evidence" value="ECO:0007669"/>
    <property type="project" value="TreeGrafter"/>
</dbReference>
<evidence type="ECO:0000259" key="3">
    <source>
        <dbReference type="PROSITE" id="PS50196"/>
    </source>
</evidence>
<name>A0A814BBB1_9BILA</name>
<reference evidence="4" key="1">
    <citation type="submission" date="2021-02" db="EMBL/GenBank/DDBJ databases">
        <authorList>
            <person name="Nowell W R."/>
        </authorList>
    </citation>
    <scope>NUCLEOTIDE SEQUENCE</scope>
</reference>
<organism evidence="4 7">
    <name type="scientific">Adineta steineri</name>
    <dbReference type="NCBI Taxonomy" id="433720"/>
    <lineage>
        <taxon>Eukaryota</taxon>
        <taxon>Metazoa</taxon>
        <taxon>Spiralia</taxon>
        <taxon>Gnathifera</taxon>
        <taxon>Rotifera</taxon>
        <taxon>Eurotatoria</taxon>
        <taxon>Bdelloidea</taxon>
        <taxon>Adinetida</taxon>
        <taxon>Adinetidae</taxon>
        <taxon>Adineta</taxon>
    </lineage>
</organism>
<dbReference type="GO" id="GO:0005643">
    <property type="term" value="C:nuclear pore"/>
    <property type="evidence" value="ECO:0007669"/>
    <property type="project" value="TreeGrafter"/>
</dbReference>
<accession>A0A814BBB1</accession>